<evidence type="ECO:0000313" key="3">
    <source>
        <dbReference type="EMBL" id="XAY06890.1"/>
    </source>
</evidence>
<dbReference type="RefSeq" id="WP_354698103.1">
    <property type="nucleotide sequence ID" value="NZ_CP114014.1"/>
</dbReference>
<keyword evidence="1" id="KW-0732">Signal</keyword>
<dbReference type="PANTHER" id="PTHR31157:SF1">
    <property type="entry name" value="SCP DOMAIN-CONTAINING PROTEIN"/>
    <property type="match status" value="1"/>
</dbReference>
<protein>
    <submittedName>
        <fullName evidence="3">Sporulation protein</fullName>
    </submittedName>
</protein>
<dbReference type="CDD" id="cd05379">
    <property type="entry name" value="CAP_bacterial"/>
    <property type="match status" value="1"/>
</dbReference>
<feature type="signal peptide" evidence="1">
    <location>
        <begin position="1"/>
        <end position="26"/>
    </location>
</feature>
<dbReference type="Pfam" id="PF00188">
    <property type="entry name" value="CAP"/>
    <property type="match status" value="1"/>
</dbReference>
<dbReference type="PROSITE" id="PS51257">
    <property type="entry name" value="PROKAR_LIPOPROTEIN"/>
    <property type="match status" value="1"/>
</dbReference>
<dbReference type="SUPFAM" id="SSF55797">
    <property type="entry name" value="PR-1-like"/>
    <property type="match status" value="1"/>
</dbReference>
<dbReference type="InterPro" id="IPR014044">
    <property type="entry name" value="CAP_dom"/>
</dbReference>
<dbReference type="KEGG" id="parq:DSM112329_03768"/>
<feature type="chain" id="PRO_5043492991" evidence="1">
    <location>
        <begin position="27"/>
        <end position="305"/>
    </location>
</feature>
<evidence type="ECO:0000259" key="2">
    <source>
        <dbReference type="Pfam" id="PF00188"/>
    </source>
</evidence>
<dbReference type="InterPro" id="IPR035940">
    <property type="entry name" value="CAP_sf"/>
</dbReference>
<dbReference type="AlphaFoldDB" id="A0AAU7AZ20"/>
<dbReference type="EMBL" id="CP114014">
    <property type="protein sequence ID" value="XAY06890.1"/>
    <property type="molecule type" value="Genomic_DNA"/>
</dbReference>
<organism evidence="3">
    <name type="scientific">Paraconexibacter sp. AEG42_29</name>
    <dbReference type="NCBI Taxonomy" id="2997339"/>
    <lineage>
        <taxon>Bacteria</taxon>
        <taxon>Bacillati</taxon>
        <taxon>Actinomycetota</taxon>
        <taxon>Thermoleophilia</taxon>
        <taxon>Solirubrobacterales</taxon>
        <taxon>Paraconexibacteraceae</taxon>
        <taxon>Paraconexibacter</taxon>
    </lineage>
</organism>
<dbReference type="Gene3D" id="3.40.33.10">
    <property type="entry name" value="CAP"/>
    <property type="match status" value="1"/>
</dbReference>
<accession>A0AAU7AZ20</accession>
<evidence type="ECO:0000256" key="1">
    <source>
        <dbReference type="SAM" id="SignalP"/>
    </source>
</evidence>
<feature type="domain" description="SCP" evidence="2">
    <location>
        <begin position="50"/>
        <end position="159"/>
    </location>
</feature>
<dbReference type="PANTHER" id="PTHR31157">
    <property type="entry name" value="SCP DOMAIN-CONTAINING PROTEIN"/>
    <property type="match status" value="1"/>
</dbReference>
<gene>
    <name evidence="3" type="ORF">DSM112329_03768</name>
</gene>
<name>A0AAU7AZ20_9ACTN</name>
<reference evidence="3" key="1">
    <citation type="submission" date="2022-12" db="EMBL/GenBank/DDBJ databases">
        <title>Paraconexibacter alkalitolerans sp. nov. and Baekduia alba sp. nov., isolated from soil and emended description of the genera Paraconexibacter (Chun et al., 2020) and Baekduia (An et al., 2020).</title>
        <authorList>
            <person name="Vieira S."/>
            <person name="Huber K.J."/>
            <person name="Geppert A."/>
            <person name="Wolf J."/>
            <person name="Neumann-Schaal M."/>
            <person name="Muesken M."/>
            <person name="Overmann J."/>
        </authorList>
    </citation>
    <scope>NUCLEOTIDE SEQUENCE</scope>
    <source>
        <strain evidence="3">AEG42_29</strain>
    </source>
</reference>
<sequence length="305" mass="31136">MTLRRCTIALGTAAAFACAAPTTASAACAGEATPAATGSATELRAAVVCLVNEARTARGLTPLASESRLQTAAQAHADDMRAKSYFAHQGVLGPGLGDRVTARGYDWSTVGENIAQGQRTPFEVVEAWLGSSGHCKNILGAFSDIGIGVNSGRYWVQDFGVQQGQRAGTKGGSCTTSLGRSAVEGAVAAPSPGEPAPTAGAVAGPAIRKVLAVAGSRRAVRVSVACPAGRAACTGKLRLRMSTRGAVLATKSFDVPSGGTRPVIVRVSSAAEARLRRASRRSVRLELHASGQATRARTVQLSAAR</sequence>
<proteinExistence type="predicted"/>